<dbReference type="PANTHER" id="PTHR18964:SF149">
    <property type="entry name" value="BIFUNCTIONAL UDP-N-ACETYLGLUCOSAMINE 2-EPIMERASE_N-ACETYLMANNOSAMINE KINASE"/>
    <property type="match status" value="1"/>
</dbReference>
<dbReference type="AlphaFoldDB" id="A0A916YV46"/>
<evidence type="ECO:0000256" key="1">
    <source>
        <dbReference type="ARBA" id="ARBA00006479"/>
    </source>
</evidence>
<dbReference type="PANTHER" id="PTHR18964">
    <property type="entry name" value="ROK (REPRESSOR, ORF, KINASE) FAMILY"/>
    <property type="match status" value="1"/>
</dbReference>
<gene>
    <name evidence="2" type="ORF">GCM10010911_20780</name>
</gene>
<reference evidence="2" key="1">
    <citation type="journal article" date="2014" name="Int. J. Syst. Evol. Microbiol.">
        <title>Complete genome sequence of Corynebacterium casei LMG S-19264T (=DSM 44701T), isolated from a smear-ripened cheese.</title>
        <authorList>
            <consortium name="US DOE Joint Genome Institute (JGI-PGF)"/>
            <person name="Walter F."/>
            <person name="Albersmeier A."/>
            <person name="Kalinowski J."/>
            <person name="Ruckert C."/>
        </authorList>
    </citation>
    <scope>NUCLEOTIDE SEQUENCE</scope>
    <source>
        <strain evidence="2">CGMCC 1.15178</strain>
    </source>
</reference>
<comment type="caution">
    <text evidence="2">The sequence shown here is derived from an EMBL/GenBank/DDBJ whole genome shotgun (WGS) entry which is preliminary data.</text>
</comment>
<evidence type="ECO:0000313" key="2">
    <source>
        <dbReference type="EMBL" id="GGD62872.1"/>
    </source>
</evidence>
<reference evidence="2" key="2">
    <citation type="submission" date="2020-09" db="EMBL/GenBank/DDBJ databases">
        <authorList>
            <person name="Sun Q."/>
            <person name="Zhou Y."/>
        </authorList>
    </citation>
    <scope>NUCLEOTIDE SEQUENCE</scope>
    <source>
        <strain evidence="2">CGMCC 1.15178</strain>
    </source>
</reference>
<dbReference type="RefSeq" id="WP_188991901.1">
    <property type="nucleotide sequence ID" value="NZ_BMHP01000002.1"/>
</dbReference>
<organism evidence="2 3">
    <name type="scientific">Paenibacillus nasutitermitis</name>
    <dbReference type="NCBI Taxonomy" id="1652958"/>
    <lineage>
        <taxon>Bacteria</taxon>
        <taxon>Bacillati</taxon>
        <taxon>Bacillota</taxon>
        <taxon>Bacilli</taxon>
        <taxon>Bacillales</taxon>
        <taxon>Paenibacillaceae</taxon>
        <taxon>Paenibacillus</taxon>
    </lineage>
</organism>
<dbReference type="InterPro" id="IPR000600">
    <property type="entry name" value="ROK"/>
</dbReference>
<dbReference type="Proteomes" id="UP000612456">
    <property type="component" value="Unassembled WGS sequence"/>
</dbReference>
<evidence type="ECO:0000313" key="3">
    <source>
        <dbReference type="Proteomes" id="UP000612456"/>
    </source>
</evidence>
<dbReference type="EMBL" id="BMHP01000002">
    <property type="protein sequence ID" value="GGD62872.1"/>
    <property type="molecule type" value="Genomic_DNA"/>
</dbReference>
<dbReference type="Gene3D" id="3.30.420.40">
    <property type="match status" value="2"/>
</dbReference>
<keyword evidence="3" id="KW-1185">Reference proteome</keyword>
<name>A0A916YV46_9BACL</name>
<dbReference type="GO" id="GO:0016301">
    <property type="term" value="F:kinase activity"/>
    <property type="evidence" value="ECO:0007669"/>
    <property type="project" value="UniProtKB-KW"/>
</dbReference>
<sequence>MINLDQELVVGLDIGGTQLKFGFVSGQGEVLNFKVKPIERTDEGNADIHSMVETIAHFLQEYKGSRKISSLGVSTPGVIDTDQGIVKTAVNLGWGNLPLRRLLEERLGLPVSVINDAEAGALGEYHFGSGRHKDRFLFVSLGTGIGASLCIDGRIYKGRDNTIINLGHNCIFPNGRPCECGNRGCLEKYVSGPALSAQGGKDAVLLYEAAGQGDANARQIFQDAGQVLGMALVSCLNLFGVDTILVGGGLSQSGPYLMEPARKIIGERYKLKRDWEVILAANPLKAGMLGAAVMAFNDLKERG</sequence>
<keyword evidence="2" id="KW-0808">Transferase</keyword>
<dbReference type="SUPFAM" id="SSF53067">
    <property type="entry name" value="Actin-like ATPase domain"/>
    <property type="match status" value="1"/>
</dbReference>
<comment type="similarity">
    <text evidence="1">Belongs to the ROK (NagC/XylR) family.</text>
</comment>
<dbReference type="Pfam" id="PF00480">
    <property type="entry name" value="ROK"/>
    <property type="match status" value="1"/>
</dbReference>
<dbReference type="InterPro" id="IPR043129">
    <property type="entry name" value="ATPase_NBD"/>
</dbReference>
<protein>
    <submittedName>
        <fullName evidence="2">Sugar kinase</fullName>
    </submittedName>
</protein>
<proteinExistence type="inferred from homology"/>
<accession>A0A916YV46</accession>
<keyword evidence="2" id="KW-0418">Kinase</keyword>